<reference evidence="12" key="1">
    <citation type="journal article" date="2015" name="MBio">
        <title>Genome-resolved metagenomic analysis reveals roles for candidate phyla and other microbial community members in biogeochemical transformations in oil reservoirs.</title>
        <authorList>
            <person name="Hu P."/>
            <person name="Tom L."/>
            <person name="Singh A."/>
            <person name="Thomas B.C."/>
            <person name="Baker B.J."/>
            <person name="Piceno Y.M."/>
            <person name="Andersen G.L."/>
            <person name="Banfield J.F."/>
        </authorList>
    </citation>
    <scope>NUCLEOTIDE SEQUENCE [LARGE SCALE GENOMIC DNA]</scope>
    <source>
        <strain evidence="12">62_101</strain>
        <strain evidence="13">63_41</strain>
    </source>
</reference>
<keyword evidence="11" id="KW-0234">DNA repair</keyword>
<proteinExistence type="inferred from homology"/>
<evidence type="ECO:0000256" key="11">
    <source>
        <dbReference type="ARBA" id="ARBA00023204"/>
    </source>
</evidence>
<dbReference type="NCBIfam" id="TIGR00228">
    <property type="entry name" value="ruvC"/>
    <property type="match status" value="1"/>
</dbReference>
<keyword evidence="9" id="KW-0238">DNA-binding</keyword>
<comment type="caution">
    <text evidence="12">The sequence shown here is derived from an EMBL/GenBank/DDBJ whole genome shotgun (WGS) entry which is preliminary data.</text>
</comment>
<keyword evidence="5" id="KW-0255">Endonuclease</keyword>
<dbReference type="EMBL" id="LGHE01000048">
    <property type="protein sequence ID" value="KUL02787.1"/>
    <property type="molecule type" value="Genomic_DNA"/>
</dbReference>
<protein>
    <submittedName>
        <fullName evidence="12">Crossover junction endodeoxyribonuclease ruvC</fullName>
    </submittedName>
</protein>
<dbReference type="FunFam" id="3.30.420.10:FF:000002">
    <property type="entry name" value="Crossover junction endodeoxyribonuclease RuvC"/>
    <property type="match status" value="1"/>
</dbReference>
<dbReference type="NCBIfam" id="NF000711">
    <property type="entry name" value="PRK00039.2-1"/>
    <property type="match status" value="1"/>
</dbReference>
<dbReference type="GO" id="GO:0006310">
    <property type="term" value="P:DNA recombination"/>
    <property type="evidence" value="ECO:0007669"/>
    <property type="project" value="UniProtKB-KW"/>
</dbReference>
<keyword evidence="6" id="KW-0227">DNA damage</keyword>
<dbReference type="PANTHER" id="PTHR30194">
    <property type="entry name" value="CROSSOVER JUNCTION ENDODEOXYRIBONUCLEASE RUVC"/>
    <property type="match status" value="1"/>
</dbReference>
<dbReference type="HAMAP" id="MF_00034">
    <property type="entry name" value="RuvC"/>
    <property type="match status" value="1"/>
</dbReference>
<evidence type="ECO:0000256" key="3">
    <source>
        <dbReference type="ARBA" id="ARBA00022722"/>
    </source>
</evidence>
<dbReference type="InterPro" id="IPR020563">
    <property type="entry name" value="X-over_junc_endoDNase_Mg_BS"/>
</dbReference>
<name>A0A117LQ86_9EURY</name>
<evidence type="ECO:0000256" key="4">
    <source>
        <dbReference type="ARBA" id="ARBA00022723"/>
    </source>
</evidence>
<dbReference type="GO" id="GO:0003677">
    <property type="term" value="F:DNA binding"/>
    <property type="evidence" value="ECO:0007669"/>
    <property type="project" value="UniProtKB-KW"/>
</dbReference>
<dbReference type="GO" id="GO:0008821">
    <property type="term" value="F:crossover junction DNA endonuclease activity"/>
    <property type="evidence" value="ECO:0007669"/>
    <property type="project" value="InterPro"/>
</dbReference>
<dbReference type="SUPFAM" id="SSF53098">
    <property type="entry name" value="Ribonuclease H-like"/>
    <property type="match status" value="1"/>
</dbReference>
<dbReference type="AlphaFoldDB" id="A0A117LQ86"/>
<keyword evidence="3" id="KW-0540">Nuclease</keyword>
<reference evidence="14 15" key="2">
    <citation type="journal article" date="2015" name="MBio">
        <title>Genome-Resolved Metagenomic Analysis Reveals Roles for Candidate Phyla and Other Microbial Community Members in Biogeochemical Transformations in Oil Reservoirs.</title>
        <authorList>
            <person name="Hu P."/>
            <person name="Tom L."/>
            <person name="Singh A."/>
            <person name="Thomas B.C."/>
            <person name="Baker B.J."/>
            <person name="Piceno Y.M."/>
            <person name="Andersen G.L."/>
            <person name="Banfield J.F."/>
        </authorList>
    </citation>
    <scope>NUCLEOTIDE SEQUENCE [LARGE SCALE GENOMIC DNA]</scope>
</reference>
<accession>A0A117LQ86</accession>
<dbReference type="Proteomes" id="UP000054323">
    <property type="component" value="Unassembled WGS sequence"/>
</dbReference>
<evidence type="ECO:0000256" key="9">
    <source>
        <dbReference type="ARBA" id="ARBA00023125"/>
    </source>
</evidence>
<dbReference type="InterPro" id="IPR036397">
    <property type="entry name" value="RNaseH_sf"/>
</dbReference>
<dbReference type="InterPro" id="IPR012337">
    <property type="entry name" value="RNaseH-like_sf"/>
</dbReference>
<keyword evidence="4" id="KW-0479">Metal-binding</keyword>
<comment type="similarity">
    <text evidence="1">Belongs to the RuvC family.</text>
</comment>
<evidence type="ECO:0000313" key="15">
    <source>
        <dbReference type="Proteomes" id="UP000054598"/>
    </source>
</evidence>
<organism evidence="12 14">
    <name type="scientific">Methanoculleus marisnigri</name>
    <dbReference type="NCBI Taxonomy" id="2198"/>
    <lineage>
        <taxon>Archaea</taxon>
        <taxon>Methanobacteriati</taxon>
        <taxon>Methanobacteriota</taxon>
        <taxon>Stenosarchaea group</taxon>
        <taxon>Methanomicrobia</taxon>
        <taxon>Methanomicrobiales</taxon>
        <taxon>Methanomicrobiaceae</taxon>
        <taxon>Methanoculleus</taxon>
    </lineage>
</organism>
<evidence type="ECO:0000256" key="10">
    <source>
        <dbReference type="ARBA" id="ARBA00023172"/>
    </source>
</evidence>
<dbReference type="GO" id="GO:0006281">
    <property type="term" value="P:DNA repair"/>
    <property type="evidence" value="ECO:0007669"/>
    <property type="project" value="UniProtKB-KW"/>
</dbReference>
<dbReference type="GO" id="GO:0046872">
    <property type="term" value="F:metal ion binding"/>
    <property type="evidence" value="ECO:0007669"/>
    <property type="project" value="UniProtKB-KW"/>
</dbReference>
<evidence type="ECO:0000256" key="2">
    <source>
        <dbReference type="ARBA" id="ARBA00022490"/>
    </source>
</evidence>
<evidence type="ECO:0000313" key="14">
    <source>
        <dbReference type="Proteomes" id="UP000054323"/>
    </source>
</evidence>
<dbReference type="PRINTS" id="PR00696">
    <property type="entry name" value="RSOLVASERUVC"/>
</dbReference>
<dbReference type="InterPro" id="IPR002176">
    <property type="entry name" value="X-over_junc_endoDNase_RuvC"/>
</dbReference>
<evidence type="ECO:0000313" key="13">
    <source>
        <dbReference type="EMBL" id="KUL02787.1"/>
    </source>
</evidence>
<dbReference type="EMBL" id="LGGD01000139">
    <property type="protein sequence ID" value="KUK61359.1"/>
    <property type="molecule type" value="Genomic_DNA"/>
</dbReference>
<dbReference type="PROSITE" id="PS01321">
    <property type="entry name" value="RUVC"/>
    <property type="match status" value="1"/>
</dbReference>
<gene>
    <name evidence="12" type="ORF">XD82_1149</name>
    <name evidence="13" type="ORF">XE10_0597</name>
</gene>
<keyword evidence="2" id="KW-0963">Cytoplasm</keyword>
<keyword evidence="10" id="KW-0233">DNA recombination</keyword>
<evidence type="ECO:0000256" key="7">
    <source>
        <dbReference type="ARBA" id="ARBA00022801"/>
    </source>
</evidence>
<dbReference type="Gene3D" id="3.30.420.10">
    <property type="entry name" value="Ribonuclease H-like superfamily/Ribonuclease H"/>
    <property type="match status" value="1"/>
</dbReference>
<evidence type="ECO:0000256" key="1">
    <source>
        <dbReference type="ARBA" id="ARBA00009518"/>
    </source>
</evidence>
<evidence type="ECO:0000256" key="5">
    <source>
        <dbReference type="ARBA" id="ARBA00022759"/>
    </source>
</evidence>
<dbReference type="PANTHER" id="PTHR30194:SF3">
    <property type="entry name" value="CROSSOVER JUNCTION ENDODEOXYRIBONUCLEASE RUVC"/>
    <property type="match status" value="1"/>
</dbReference>
<dbReference type="PATRIC" id="fig|2198.3.peg.418"/>
<dbReference type="Proteomes" id="UP000054598">
    <property type="component" value="Unassembled WGS sequence"/>
</dbReference>
<keyword evidence="7" id="KW-0378">Hydrolase</keyword>
<dbReference type="CDD" id="cd16962">
    <property type="entry name" value="RuvC"/>
    <property type="match status" value="1"/>
</dbReference>
<sequence length="156" mass="17341">MIVVGIDPGLARVGYGVLSRAERHPTPLAFGCIETDGDRSTEQCLREIYEKISVILDEYNPAWVAVEQLFFTRNVTSAMRVSEARGVLLLAAELRDIPIAEYTPNQIKQAVTGSGRADKHQVQEMMRRLLHLQEIPKPDDAADGLAVALCHMNTLR</sequence>
<evidence type="ECO:0000256" key="6">
    <source>
        <dbReference type="ARBA" id="ARBA00022763"/>
    </source>
</evidence>
<dbReference type="Pfam" id="PF02075">
    <property type="entry name" value="RuvC"/>
    <property type="match status" value="1"/>
</dbReference>
<keyword evidence="8" id="KW-0460">Magnesium</keyword>
<evidence type="ECO:0000313" key="12">
    <source>
        <dbReference type="EMBL" id="KUK61359.1"/>
    </source>
</evidence>
<evidence type="ECO:0000256" key="8">
    <source>
        <dbReference type="ARBA" id="ARBA00022842"/>
    </source>
</evidence>